<dbReference type="PANTHER" id="PTHR35372">
    <property type="entry name" value="ATP BINDING PROTEIN-RELATED"/>
    <property type="match status" value="1"/>
</dbReference>
<dbReference type="InterPro" id="IPR051620">
    <property type="entry name" value="ORF904-like_C"/>
</dbReference>
<dbReference type="PROSITE" id="PS51206">
    <property type="entry name" value="SF3_HELICASE_1"/>
    <property type="match status" value="1"/>
</dbReference>
<keyword evidence="1" id="KW-0547">Nucleotide-binding</keyword>
<proteinExistence type="predicted"/>
<dbReference type="InterPro" id="IPR045455">
    <property type="entry name" value="NrS-1_pol-like_helicase"/>
</dbReference>
<reference evidence="7" key="1">
    <citation type="journal article" date="2019" name="Int. J. Syst. Evol. Microbiol.">
        <title>The Global Catalogue of Microorganisms (GCM) 10K type strain sequencing project: providing services to taxonomists for standard genome sequencing and annotation.</title>
        <authorList>
            <consortium name="The Broad Institute Genomics Platform"/>
            <consortium name="The Broad Institute Genome Sequencing Center for Infectious Disease"/>
            <person name="Wu L."/>
            <person name="Ma J."/>
        </authorList>
    </citation>
    <scope>NUCLEOTIDE SEQUENCE [LARGE SCALE GENOMIC DNA]</scope>
    <source>
        <strain evidence="7">JCM 6305</strain>
    </source>
</reference>
<protein>
    <recommendedName>
        <fullName evidence="5">SF3 helicase domain-containing protein</fullName>
    </recommendedName>
</protein>
<evidence type="ECO:0000256" key="3">
    <source>
        <dbReference type="ARBA" id="ARBA00022840"/>
    </source>
</evidence>
<evidence type="ECO:0000256" key="4">
    <source>
        <dbReference type="SAM" id="MobiDB-lite"/>
    </source>
</evidence>
<dbReference type="Pfam" id="PF19263">
    <property type="entry name" value="DUF5906"/>
    <property type="match status" value="1"/>
</dbReference>
<gene>
    <name evidence="6" type="ORF">GCM10010405_46560</name>
</gene>
<dbReference type="EMBL" id="BAAASZ010000031">
    <property type="protein sequence ID" value="GAA2457194.1"/>
    <property type="molecule type" value="Genomic_DNA"/>
</dbReference>
<comment type="caution">
    <text evidence="6">The sequence shown here is derived from an EMBL/GenBank/DDBJ whole genome shotgun (WGS) entry which is preliminary data.</text>
</comment>
<evidence type="ECO:0000313" key="6">
    <source>
        <dbReference type="EMBL" id="GAA2457194.1"/>
    </source>
</evidence>
<name>A0ABP5XL98_9ACTN</name>
<dbReference type="Gene3D" id="3.40.50.300">
    <property type="entry name" value="P-loop containing nucleotide triphosphate hydrolases"/>
    <property type="match status" value="1"/>
</dbReference>
<keyword evidence="3" id="KW-0067">ATP-binding</keyword>
<dbReference type="InterPro" id="IPR015330">
    <property type="entry name" value="DNA_primase/pol_bifunc_N"/>
</dbReference>
<dbReference type="InterPro" id="IPR006500">
    <property type="entry name" value="Helicase_put_C_phage/plasmid"/>
</dbReference>
<dbReference type="NCBIfam" id="TIGR01613">
    <property type="entry name" value="primase_Cterm"/>
    <property type="match status" value="1"/>
</dbReference>
<dbReference type="Proteomes" id="UP001501638">
    <property type="component" value="Unassembled WGS sequence"/>
</dbReference>
<sequence>MSATPPPDMLAAALTLHTAGCSVVSVRADGTKQPRGAWKHYQQRRADEATLRRWFEGGHPGIGVVTGAVSGNLEMLELEGLAVQEGILAQLAEIIDASGLADLWQRIATGWLERSPSGGLHFHYRVEGAPVPGNTKLAARLAREDELTEDERDLLQRHPGKRITRGWIETRGEGGFVVTAPSHGTVHASGRPYELLAGGPTTCPTITAEEHRALHAVCRMVDAVPVEEPAQASQPSAKLEPLDEANAWLLGGEGGTSEAGLSPGDDFEQRTEWPDILVPHGWTSLFQRGSTVYWRRPGKTTPGVSATTGRAADRDRLFVFSSSTEFETETPYTKFGAYALLNHGGDHSAAARELRRLGYGQPAPEPVRHLRPVPNTPAPVDGTAALNVHEHPMASRPDPGPQTYSRTDDGNALRLVDAHEHEIRFVPQRGRWLIWDGHRWAWDEAGQVRELARDIARALPEGEGEKQHKMRSLSAKGLSSMVTVAQTDRRIVAPYQKLDTRRLALNTPGGIVDLTTGELADPDPGQMHTRSTTVAPDPQMPTPRWQRFLNDTFGEATDVAAFVQRLAGYSASGDTRFHILPFLHGPGGNGKSVFLDVLRAVLGDYAATAPNAFLMAGQQQHETEVARLHGLRLVVASEVNQDARFDEAKVKLLTGGDALTARFMRQDHFTFEPTHHLWLMGNHLPAVKAGGESFWRRLRLIPFTRTVPPERKVEGLAQILAKEEGPGILAWIVAGAVTAFREGLKEPASVMAITEGYAEEEDSLARFIADCCHLGGGRQVTTNTARLRAAYDDWCRAEGETPLKPQVFGRELRTRFGIDQTRSNGRRFYVGIALLERSLPDGDEDEPKGGRWADQ</sequence>
<feature type="region of interest" description="Disordered" evidence="4">
    <location>
        <begin position="514"/>
        <end position="542"/>
    </location>
</feature>
<feature type="domain" description="SF3 helicase" evidence="5">
    <location>
        <begin position="558"/>
        <end position="716"/>
    </location>
</feature>
<dbReference type="SUPFAM" id="SSF52540">
    <property type="entry name" value="P-loop containing nucleoside triphosphate hydrolases"/>
    <property type="match status" value="1"/>
</dbReference>
<accession>A0ABP5XL98</accession>
<dbReference type="InterPro" id="IPR027417">
    <property type="entry name" value="P-loop_NTPase"/>
</dbReference>
<dbReference type="Gene3D" id="3.30.720.160">
    <property type="entry name" value="Bifunctional DNA primase/polymerase, N-terminal"/>
    <property type="match status" value="1"/>
</dbReference>
<dbReference type="Pfam" id="PF08706">
    <property type="entry name" value="D5_N"/>
    <property type="match status" value="1"/>
</dbReference>
<dbReference type="SUPFAM" id="SSF56747">
    <property type="entry name" value="Prim-pol domain"/>
    <property type="match status" value="1"/>
</dbReference>
<organism evidence="6 7">
    <name type="scientific">Streptomyces macrosporus</name>
    <dbReference type="NCBI Taxonomy" id="44032"/>
    <lineage>
        <taxon>Bacteria</taxon>
        <taxon>Bacillati</taxon>
        <taxon>Actinomycetota</taxon>
        <taxon>Actinomycetes</taxon>
        <taxon>Kitasatosporales</taxon>
        <taxon>Streptomycetaceae</taxon>
        <taxon>Streptomyces</taxon>
    </lineage>
</organism>
<evidence type="ECO:0000256" key="2">
    <source>
        <dbReference type="ARBA" id="ARBA00022801"/>
    </source>
</evidence>
<dbReference type="SMART" id="SM00885">
    <property type="entry name" value="D5_N"/>
    <property type="match status" value="1"/>
</dbReference>
<keyword evidence="7" id="KW-1185">Reference proteome</keyword>
<evidence type="ECO:0000259" key="5">
    <source>
        <dbReference type="PROSITE" id="PS51206"/>
    </source>
</evidence>
<dbReference type="SMART" id="SM00943">
    <property type="entry name" value="Prim-Pol"/>
    <property type="match status" value="1"/>
</dbReference>
<dbReference type="Pfam" id="PF09250">
    <property type="entry name" value="Prim-Pol"/>
    <property type="match status" value="1"/>
</dbReference>
<evidence type="ECO:0000256" key="1">
    <source>
        <dbReference type="ARBA" id="ARBA00022741"/>
    </source>
</evidence>
<dbReference type="PANTHER" id="PTHR35372:SF2">
    <property type="entry name" value="SF3 HELICASE DOMAIN-CONTAINING PROTEIN"/>
    <property type="match status" value="1"/>
</dbReference>
<keyword evidence="2" id="KW-0378">Hydrolase</keyword>
<dbReference type="InterPro" id="IPR014015">
    <property type="entry name" value="Helicase_SF3_DNA-vir"/>
</dbReference>
<dbReference type="InterPro" id="IPR014818">
    <property type="entry name" value="Phage/plasmid_primase_P4_C"/>
</dbReference>
<evidence type="ECO:0000313" key="7">
    <source>
        <dbReference type="Proteomes" id="UP001501638"/>
    </source>
</evidence>